<proteinExistence type="predicted"/>
<keyword evidence="1" id="KW-1133">Transmembrane helix</keyword>
<gene>
    <name evidence="2" type="ORF">PTRG_04177</name>
</gene>
<sequence>MASKTSSPQTPAWRIFIVGALFEGQGHTGINFSHTPDFFDIGFIIIIKLIIIKLITIKLITNVEIVIILSILLHHHPHILPFPILSSKPHKRTASPPKASGTPDFKNLAEGQVLFLTDNGAPQSSILWNKKGGGAPSGHPVVVVKKFINANSEEVTGAAAEYRLSTMPKATDGLCLKVPGSLSILLNATDGSCLKVFSTKSLSTTPTATDGFIPEGPRQIPRQC</sequence>
<name>B2W142_PYRTR</name>
<dbReference type="InParanoid" id="B2W142"/>
<dbReference type="EMBL" id="DS231617">
    <property type="protein sequence ID" value="EDU47015.1"/>
    <property type="molecule type" value="Genomic_DNA"/>
</dbReference>
<evidence type="ECO:0000313" key="3">
    <source>
        <dbReference type="Proteomes" id="UP000001471"/>
    </source>
</evidence>
<evidence type="ECO:0000313" key="2">
    <source>
        <dbReference type="EMBL" id="EDU47015.1"/>
    </source>
</evidence>
<organism evidence="2 3">
    <name type="scientific">Pyrenophora tritici-repentis (strain Pt-1C-BFP)</name>
    <name type="common">Wheat tan spot fungus</name>
    <name type="synonym">Drechslera tritici-repentis</name>
    <dbReference type="NCBI Taxonomy" id="426418"/>
    <lineage>
        <taxon>Eukaryota</taxon>
        <taxon>Fungi</taxon>
        <taxon>Dikarya</taxon>
        <taxon>Ascomycota</taxon>
        <taxon>Pezizomycotina</taxon>
        <taxon>Dothideomycetes</taxon>
        <taxon>Pleosporomycetidae</taxon>
        <taxon>Pleosporales</taxon>
        <taxon>Pleosporineae</taxon>
        <taxon>Pleosporaceae</taxon>
        <taxon>Pyrenophora</taxon>
    </lineage>
</organism>
<keyword evidence="1" id="KW-0472">Membrane</keyword>
<accession>B2W142</accession>
<dbReference type="Proteomes" id="UP000001471">
    <property type="component" value="Unassembled WGS sequence"/>
</dbReference>
<reference evidence="3" key="1">
    <citation type="journal article" date="2013" name="G3 (Bethesda)">
        <title>Comparative genomics of a plant-pathogenic fungus, Pyrenophora tritici-repentis, reveals transduplication and the impact of repeat elements on pathogenicity and population divergence.</title>
        <authorList>
            <person name="Manning V.A."/>
            <person name="Pandelova I."/>
            <person name="Dhillon B."/>
            <person name="Wilhelm L.J."/>
            <person name="Goodwin S.B."/>
            <person name="Berlin A.M."/>
            <person name="Figueroa M."/>
            <person name="Freitag M."/>
            <person name="Hane J.K."/>
            <person name="Henrissat B."/>
            <person name="Holman W.H."/>
            <person name="Kodira C.D."/>
            <person name="Martin J."/>
            <person name="Oliver R.P."/>
            <person name="Robbertse B."/>
            <person name="Schackwitz W."/>
            <person name="Schwartz D.C."/>
            <person name="Spatafora J.W."/>
            <person name="Turgeon B.G."/>
            <person name="Yandava C."/>
            <person name="Young S."/>
            <person name="Zhou S."/>
            <person name="Zeng Q."/>
            <person name="Grigoriev I.V."/>
            <person name="Ma L.-J."/>
            <person name="Ciuffetti L.M."/>
        </authorList>
    </citation>
    <scope>NUCLEOTIDE SEQUENCE [LARGE SCALE GENOMIC DNA]</scope>
    <source>
        <strain evidence="3">Pt-1C-BFP</strain>
    </source>
</reference>
<dbReference type="HOGENOM" id="CLU_1235579_0_0_1"/>
<evidence type="ECO:0000256" key="1">
    <source>
        <dbReference type="SAM" id="Phobius"/>
    </source>
</evidence>
<protein>
    <submittedName>
        <fullName evidence="2">Uncharacterized protein</fullName>
    </submittedName>
</protein>
<dbReference type="AlphaFoldDB" id="B2W142"/>
<feature type="transmembrane region" description="Helical" evidence="1">
    <location>
        <begin position="41"/>
        <end position="73"/>
    </location>
</feature>
<keyword evidence="1" id="KW-0812">Transmembrane</keyword>